<reference evidence="1 2" key="1">
    <citation type="submission" date="2022-07" db="EMBL/GenBank/DDBJ databases">
        <title>Mucilaginibacter sp. JC4.</title>
        <authorList>
            <person name="Le V."/>
            <person name="Ko S.-R."/>
            <person name="Ahn C.-Y."/>
            <person name="Oh H.-M."/>
        </authorList>
    </citation>
    <scope>NUCLEOTIDE SEQUENCE [LARGE SCALE GENOMIC DNA]</scope>
    <source>
        <strain evidence="1 2">JC4</strain>
    </source>
</reference>
<evidence type="ECO:0000313" key="2">
    <source>
        <dbReference type="Proteomes" id="UP001204376"/>
    </source>
</evidence>
<dbReference type="InterPro" id="IPR009061">
    <property type="entry name" value="DNA-bd_dom_put_sf"/>
</dbReference>
<dbReference type="EMBL" id="JANHOH010000002">
    <property type="protein sequence ID" value="MCQ6958776.1"/>
    <property type="molecule type" value="Genomic_DNA"/>
</dbReference>
<dbReference type="SUPFAM" id="SSF46955">
    <property type="entry name" value="Putative DNA-binding domain"/>
    <property type="match status" value="1"/>
</dbReference>
<name>A0ABT1T3D4_9SPHI</name>
<dbReference type="PANTHER" id="PTHR34585:SF22">
    <property type="entry name" value="HELIX-TURN-HELIX DOMAIN-CONTAINING PROTEIN"/>
    <property type="match status" value="1"/>
</dbReference>
<accession>A0ABT1T3D4</accession>
<dbReference type="Proteomes" id="UP001204376">
    <property type="component" value="Unassembled WGS sequence"/>
</dbReference>
<organism evidence="1 2">
    <name type="scientific">Mucilaginibacter aquariorum</name>
    <dbReference type="NCBI Taxonomy" id="2967225"/>
    <lineage>
        <taxon>Bacteria</taxon>
        <taxon>Pseudomonadati</taxon>
        <taxon>Bacteroidota</taxon>
        <taxon>Sphingobacteriia</taxon>
        <taxon>Sphingobacteriales</taxon>
        <taxon>Sphingobacteriaceae</taxon>
        <taxon>Mucilaginibacter</taxon>
    </lineage>
</organism>
<gene>
    <name evidence="1" type="ORF">NPE20_12440</name>
</gene>
<comment type="caution">
    <text evidence="1">The sequence shown here is derived from an EMBL/GenBank/DDBJ whole genome shotgun (WGS) entry which is preliminary data.</text>
</comment>
<dbReference type="PANTHER" id="PTHR34585">
    <property type="match status" value="1"/>
</dbReference>
<proteinExistence type="predicted"/>
<evidence type="ECO:0000313" key="1">
    <source>
        <dbReference type="EMBL" id="MCQ6958776.1"/>
    </source>
</evidence>
<keyword evidence="2" id="KW-1185">Reference proteome</keyword>
<protein>
    <submittedName>
        <fullName evidence="1">Helix-turn-helix domain-containing protein</fullName>
    </submittedName>
</protein>
<dbReference type="RefSeq" id="WP_256538973.1">
    <property type="nucleotide sequence ID" value="NZ_JANHOH010000002.1"/>
</dbReference>
<sequence>MPTDPQNQLVTVADLEEFKKTILDSISQIVKQAAGPKKWLKTSEVRKMIGISAGKLHVIRESGLLAFTRIGGNIYYDPNDLYKLFEENKVTKHEK</sequence>